<sequence>MENDQPIEKEQIENKNNGFRNLLFFLLLYILGSPFLSPYHSLTVFAHLSLSTVMFLTIYTVQKKDRHRSFAIVLLMPILVLYWLGIYDIIRFSRMGAYFLLSIYFGLLVYSYITRIASCHKVTRNVLYATFCLYLIVGLFWGTLYTLMDGLLPGSYGGLLLDDPNNHSIHIFNYFSLITLTTVGYGDIFPKTPGAASLCQLEAIFGQFFTAVLVAWLVGMYISEKKSRKAECDRE</sequence>
<keyword evidence="1" id="KW-1133">Transmembrane helix</keyword>
<evidence type="ECO:0000313" key="3">
    <source>
        <dbReference type="EMBL" id="BCL61291.1"/>
    </source>
</evidence>
<evidence type="ECO:0000256" key="1">
    <source>
        <dbReference type="SAM" id="Phobius"/>
    </source>
</evidence>
<dbReference type="EMBL" id="AP024086">
    <property type="protein sequence ID" value="BCL61291.1"/>
    <property type="molecule type" value="Genomic_DNA"/>
</dbReference>
<organism evidence="3 4">
    <name type="scientific">Desulfomarina profundi</name>
    <dbReference type="NCBI Taxonomy" id="2772557"/>
    <lineage>
        <taxon>Bacteria</taxon>
        <taxon>Pseudomonadati</taxon>
        <taxon>Thermodesulfobacteriota</taxon>
        <taxon>Desulfobulbia</taxon>
        <taxon>Desulfobulbales</taxon>
        <taxon>Desulfobulbaceae</taxon>
        <taxon>Desulfomarina</taxon>
    </lineage>
</organism>
<dbReference type="Pfam" id="PF07885">
    <property type="entry name" value="Ion_trans_2"/>
    <property type="match status" value="1"/>
</dbReference>
<dbReference type="KEGG" id="dbk:DGMP_19840"/>
<reference evidence="3" key="1">
    <citation type="submission" date="2020-09" db="EMBL/GenBank/DDBJ databases">
        <title>Desulfogranum mesoprofundum gen. nov., sp. nov., a novel mesophilic, sulfate-reducing chemolithoautotroph isolated from a deep-sea hydrothermal vent chimney in the Suiyo Seamount.</title>
        <authorList>
            <person name="Hashimoto Y."/>
            <person name="Nakagawa S."/>
        </authorList>
    </citation>
    <scope>NUCLEOTIDE SEQUENCE</scope>
    <source>
        <strain evidence="3">KT2</strain>
    </source>
</reference>
<feature type="transmembrane region" description="Helical" evidence="1">
    <location>
        <begin position="70"/>
        <end position="90"/>
    </location>
</feature>
<feature type="domain" description="Potassium channel" evidence="2">
    <location>
        <begin position="166"/>
        <end position="218"/>
    </location>
</feature>
<accession>A0A8D5FIM2</accession>
<protein>
    <recommendedName>
        <fullName evidence="2">Potassium channel domain-containing protein</fullName>
    </recommendedName>
</protein>
<feature type="transmembrane region" description="Helical" evidence="1">
    <location>
        <begin position="42"/>
        <end position="61"/>
    </location>
</feature>
<evidence type="ECO:0000313" key="4">
    <source>
        <dbReference type="Proteomes" id="UP000826725"/>
    </source>
</evidence>
<feature type="transmembrane region" description="Helical" evidence="1">
    <location>
        <begin position="96"/>
        <end position="113"/>
    </location>
</feature>
<gene>
    <name evidence="3" type="ORF">DGMP_19840</name>
</gene>
<keyword evidence="4" id="KW-1185">Reference proteome</keyword>
<feature type="transmembrane region" description="Helical" evidence="1">
    <location>
        <begin position="18"/>
        <end position="36"/>
    </location>
</feature>
<keyword evidence="1" id="KW-0472">Membrane</keyword>
<name>A0A8D5FIM2_9BACT</name>
<evidence type="ECO:0000259" key="2">
    <source>
        <dbReference type="Pfam" id="PF07885"/>
    </source>
</evidence>
<feature type="transmembrane region" description="Helical" evidence="1">
    <location>
        <begin position="201"/>
        <end position="222"/>
    </location>
</feature>
<dbReference type="RefSeq" id="WP_228857313.1">
    <property type="nucleotide sequence ID" value="NZ_AP024086.1"/>
</dbReference>
<proteinExistence type="predicted"/>
<dbReference type="AlphaFoldDB" id="A0A8D5FIM2"/>
<keyword evidence="1" id="KW-0812">Transmembrane</keyword>
<dbReference type="Proteomes" id="UP000826725">
    <property type="component" value="Chromosome"/>
</dbReference>
<dbReference type="InterPro" id="IPR013099">
    <property type="entry name" value="K_chnl_dom"/>
</dbReference>
<feature type="transmembrane region" description="Helical" evidence="1">
    <location>
        <begin position="125"/>
        <end position="148"/>
    </location>
</feature>